<gene>
    <name evidence="8" type="ORF">PRZ48_006572</name>
</gene>
<dbReference type="SUPFAM" id="SSF103473">
    <property type="entry name" value="MFS general substrate transporter"/>
    <property type="match status" value="1"/>
</dbReference>
<feature type="transmembrane region" description="Helical" evidence="6">
    <location>
        <begin position="123"/>
        <end position="145"/>
    </location>
</feature>
<dbReference type="PANTHER" id="PTHR23502:SF23">
    <property type="entry name" value="FLUCONAZOLE RESISTANCE PROTEIN 1"/>
    <property type="match status" value="1"/>
</dbReference>
<evidence type="ECO:0000256" key="5">
    <source>
        <dbReference type="SAM" id="MobiDB-lite"/>
    </source>
</evidence>
<feature type="transmembrane region" description="Helical" evidence="6">
    <location>
        <begin position="286"/>
        <end position="311"/>
    </location>
</feature>
<protein>
    <recommendedName>
        <fullName evidence="7">Major facilitator superfamily (MFS) profile domain-containing protein</fullName>
    </recommendedName>
</protein>
<reference evidence="8 9" key="1">
    <citation type="journal article" date="2023" name="G3 (Bethesda)">
        <title>A chromosome-level genome assembly of Zasmidium syzygii isolated from banana leaves.</title>
        <authorList>
            <person name="van Westerhoven A.C."/>
            <person name="Mehrabi R."/>
            <person name="Talebi R."/>
            <person name="Steentjes M.B.F."/>
            <person name="Corcolon B."/>
            <person name="Chong P.A."/>
            <person name="Kema G.H.J."/>
            <person name="Seidl M.F."/>
        </authorList>
    </citation>
    <scope>NUCLEOTIDE SEQUENCE [LARGE SCALE GENOMIC DNA]</scope>
    <source>
        <strain evidence="8 9">P124</strain>
    </source>
</reference>
<feature type="transmembrane region" description="Helical" evidence="6">
    <location>
        <begin position="165"/>
        <end position="182"/>
    </location>
</feature>
<evidence type="ECO:0000256" key="6">
    <source>
        <dbReference type="SAM" id="Phobius"/>
    </source>
</evidence>
<feature type="transmembrane region" description="Helical" evidence="6">
    <location>
        <begin position="497"/>
        <end position="517"/>
    </location>
</feature>
<feature type="transmembrane region" description="Helical" evidence="6">
    <location>
        <begin position="398"/>
        <end position="417"/>
    </location>
</feature>
<evidence type="ECO:0000256" key="4">
    <source>
        <dbReference type="ARBA" id="ARBA00023136"/>
    </source>
</evidence>
<comment type="caution">
    <text evidence="8">The sequence shown here is derived from an EMBL/GenBank/DDBJ whole genome shotgun (WGS) entry which is preliminary data.</text>
</comment>
<dbReference type="Gene3D" id="1.20.1250.20">
    <property type="entry name" value="MFS general substrate transporter like domains"/>
    <property type="match status" value="1"/>
</dbReference>
<organism evidence="8 9">
    <name type="scientific">Zasmidium cellare</name>
    <name type="common">Wine cellar mold</name>
    <name type="synonym">Racodium cellare</name>
    <dbReference type="NCBI Taxonomy" id="395010"/>
    <lineage>
        <taxon>Eukaryota</taxon>
        <taxon>Fungi</taxon>
        <taxon>Dikarya</taxon>
        <taxon>Ascomycota</taxon>
        <taxon>Pezizomycotina</taxon>
        <taxon>Dothideomycetes</taxon>
        <taxon>Dothideomycetidae</taxon>
        <taxon>Mycosphaerellales</taxon>
        <taxon>Mycosphaerellaceae</taxon>
        <taxon>Zasmidium</taxon>
    </lineage>
</organism>
<dbReference type="InterPro" id="IPR011701">
    <property type="entry name" value="MFS"/>
</dbReference>
<accession>A0ABR0EPR3</accession>
<proteinExistence type="predicted"/>
<evidence type="ECO:0000313" key="8">
    <source>
        <dbReference type="EMBL" id="KAK4503145.1"/>
    </source>
</evidence>
<feature type="transmembrane region" description="Helical" evidence="6">
    <location>
        <begin position="251"/>
        <end position="274"/>
    </location>
</feature>
<dbReference type="Proteomes" id="UP001305779">
    <property type="component" value="Unassembled WGS sequence"/>
</dbReference>
<keyword evidence="4 6" id="KW-0472">Membrane</keyword>
<dbReference type="PANTHER" id="PTHR23502">
    <property type="entry name" value="MAJOR FACILITATOR SUPERFAMILY"/>
    <property type="match status" value="1"/>
</dbReference>
<dbReference type="Pfam" id="PF07690">
    <property type="entry name" value="MFS_1"/>
    <property type="match status" value="1"/>
</dbReference>
<feature type="transmembrane region" description="Helical" evidence="6">
    <location>
        <begin position="359"/>
        <end position="378"/>
    </location>
</feature>
<dbReference type="EMBL" id="JAXOVC010000004">
    <property type="protein sequence ID" value="KAK4503145.1"/>
    <property type="molecule type" value="Genomic_DNA"/>
</dbReference>
<dbReference type="InterPro" id="IPR036259">
    <property type="entry name" value="MFS_trans_sf"/>
</dbReference>
<evidence type="ECO:0000256" key="1">
    <source>
        <dbReference type="ARBA" id="ARBA00004141"/>
    </source>
</evidence>
<feature type="transmembrane region" description="Helical" evidence="6">
    <location>
        <begin position="465"/>
        <end position="490"/>
    </location>
</feature>
<keyword evidence="2 6" id="KW-0812">Transmembrane</keyword>
<evidence type="ECO:0000256" key="3">
    <source>
        <dbReference type="ARBA" id="ARBA00022989"/>
    </source>
</evidence>
<dbReference type="PROSITE" id="PS50850">
    <property type="entry name" value="MFS"/>
    <property type="match status" value="1"/>
</dbReference>
<feature type="transmembrane region" description="Helical" evidence="6">
    <location>
        <begin position="529"/>
        <end position="553"/>
    </location>
</feature>
<feature type="region of interest" description="Disordered" evidence="5">
    <location>
        <begin position="49"/>
        <end position="89"/>
    </location>
</feature>
<evidence type="ECO:0000313" key="9">
    <source>
        <dbReference type="Proteomes" id="UP001305779"/>
    </source>
</evidence>
<feature type="transmembrane region" description="Helical" evidence="6">
    <location>
        <begin position="218"/>
        <end position="239"/>
    </location>
</feature>
<keyword evidence="3 6" id="KW-1133">Transmembrane helix</keyword>
<dbReference type="CDD" id="cd17323">
    <property type="entry name" value="MFS_Tpo1_MDR_like"/>
    <property type="match status" value="1"/>
</dbReference>
<comment type="subcellular location">
    <subcellularLocation>
        <location evidence="1">Membrane</location>
        <topology evidence="1">Multi-pass membrane protein</topology>
    </subcellularLocation>
</comment>
<dbReference type="InterPro" id="IPR020846">
    <property type="entry name" value="MFS_dom"/>
</dbReference>
<evidence type="ECO:0000256" key="2">
    <source>
        <dbReference type="ARBA" id="ARBA00022692"/>
    </source>
</evidence>
<sequence>MSKFIRDTSFGQFVRFITSNQVLRYPEEQEDFELQSSYTKLIRTAELRSKPGSLPTSSRDLEKDVARSDLTQPGEEDSTESDEQVHQVDPFKPEILEDGTIIVNWYGPHDPANPQNWTTGQKWVPAFIVITYTFSVYLGSSIFVGSYGGVIAKFGVSQQVVSLNLSMYVLAYGLGTLLWSPLSEIPSIGRGPPYIISYTIFVILLVPTALVNNFPGLVVLRFLLGFFGSPCLATGPASLGDMFSLAKLPHAMSTWALVATSGPAVGPLLSGYSVPATNWRWSTWELLWLCGPLLIAFFFLVPETSPSTILLRRAQRLRTRTGHSFFKSQSEIKQSKLQPREVVFEALWRPMQTMILDPSIGFTALYVALIYGIYYSFFECFPLVYGEGHGFSLGSQGLVYLSISIGIVLALVMYLTWIHLEWEPSVRAGNLGSPERRLIPALFASFSLPVGLFLFAWTADPSIHWIVPTLGIAIMSGGIFLIMQPIFLYLPLGYPQYAASVFAGNAVARSVLAAAIIHCSQPLYENLGVARGVSLLGGLTVGCIAGIFALWFYGASLRARSKFAP</sequence>
<keyword evidence="9" id="KW-1185">Reference proteome</keyword>
<evidence type="ECO:0000259" key="7">
    <source>
        <dbReference type="PROSITE" id="PS50850"/>
    </source>
</evidence>
<feature type="domain" description="Major facilitator superfamily (MFS) profile" evidence="7">
    <location>
        <begin position="125"/>
        <end position="565"/>
    </location>
</feature>
<feature type="transmembrane region" description="Helical" evidence="6">
    <location>
        <begin position="438"/>
        <end position="459"/>
    </location>
</feature>
<feature type="transmembrane region" description="Helical" evidence="6">
    <location>
        <begin position="194"/>
        <end position="212"/>
    </location>
</feature>
<name>A0ABR0EPR3_ZASCE</name>